<evidence type="ECO:0000256" key="1">
    <source>
        <dbReference type="ARBA" id="ARBA00004127"/>
    </source>
</evidence>
<dbReference type="Pfam" id="PF01699">
    <property type="entry name" value="Na_Ca_ex"/>
    <property type="match status" value="2"/>
</dbReference>
<evidence type="ECO:0000313" key="12">
    <source>
        <dbReference type="EMBL" id="KAG7098017.1"/>
    </source>
</evidence>
<dbReference type="GO" id="GO:0006874">
    <property type="term" value="P:intracellular calcium ion homeostasis"/>
    <property type="evidence" value="ECO:0007669"/>
    <property type="project" value="TreeGrafter"/>
</dbReference>
<dbReference type="EMBL" id="CM032182">
    <property type="protein sequence ID" value="KAG7098017.1"/>
    <property type="molecule type" value="Genomic_DNA"/>
</dbReference>
<dbReference type="Gene3D" id="1.20.1420.30">
    <property type="entry name" value="NCX, central ion-binding region"/>
    <property type="match status" value="1"/>
</dbReference>
<dbReference type="GO" id="GO:0012505">
    <property type="term" value="C:endomembrane system"/>
    <property type="evidence" value="ECO:0007669"/>
    <property type="project" value="UniProtKB-SubCell"/>
</dbReference>
<keyword evidence="5 10" id="KW-0812">Transmembrane</keyword>
<dbReference type="GeneID" id="66074399"/>
<feature type="transmembrane region" description="Helical" evidence="10">
    <location>
        <begin position="267"/>
        <end position="288"/>
    </location>
</feature>
<dbReference type="PANTHER" id="PTHR31503">
    <property type="entry name" value="VACUOLAR CALCIUM ION TRANSPORTER"/>
    <property type="match status" value="1"/>
</dbReference>
<keyword evidence="3 10" id="KW-0813">Transport</keyword>
<dbReference type="AlphaFoldDB" id="A0A9P7V0J1"/>
<comment type="subcellular location">
    <subcellularLocation>
        <location evidence="1">Endomembrane system</location>
        <topology evidence="1">Multi-pass membrane protein</topology>
    </subcellularLocation>
    <subcellularLocation>
        <location evidence="10">Vacuole membrane</location>
    </subcellularLocation>
</comment>
<evidence type="ECO:0000256" key="3">
    <source>
        <dbReference type="ARBA" id="ARBA00022448"/>
    </source>
</evidence>
<reference evidence="12" key="1">
    <citation type="journal article" date="2021" name="Genome Biol. Evol.">
        <title>The assembled and annotated genome of the fairy-ring fungus Marasmius oreades.</title>
        <authorList>
            <person name="Hiltunen M."/>
            <person name="Ament-Velasquez S.L."/>
            <person name="Johannesson H."/>
        </authorList>
    </citation>
    <scope>NUCLEOTIDE SEQUENCE</scope>
    <source>
        <strain evidence="12">03SP1</strain>
    </source>
</reference>
<keyword evidence="10" id="KW-0050">Antiport</keyword>
<dbReference type="NCBIfam" id="TIGR00378">
    <property type="entry name" value="cax"/>
    <property type="match status" value="1"/>
</dbReference>
<evidence type="ECO:0000256" key="10">
    <source>
        <dbReference type="RuleBase" id="RU365028"/>
    </source>
</evidence>
<dbReference type="RefSeq" id="XP_043014487.1">
    <property type="nucleotide sequence ID" value="XM_043149879.1"/>
</dbReference>
<dbReference type="InterPro" id="IPR004713">
    <property type="entry name" value="CaH_exchang"/>
</dbReference>
<keyword evidence="10" id="KW-0926">Vacuole</keyword>
<gene>
    <name evidence="12" type="ORF">E1B28_005323</name>
</gene>
<feature type="transmembrane region" description="Helical" evidence="10">
    <location>
        <begin position="191"/>
        <end position="212"/>
    </location>
</feature>
<feature type="transmembrane region" description="Helical" evidence="10">
    <location>
        <begin position="358"/>
        <end position="378"/>
    </location>
</feature>
<feature type="domain" description="Sodium/calcium exchanger membrane region" evidence="11">
    <location>
        <begin position="320"/>
        <end position="453"/>
    </location>
</feature>
<keyword evidence="4 10" id="KW-0109">Calcium transport</keyword>
<evidence type="ECO:0000256" key="9">
    <source>
        <dbReference type="ARBA" id="ARBA00023136"/>
    </source>
</evidence>
<proteinExistence type="inferred from homology"/>
<comment type="caution">
    <text evidence="12">The sequence shown here is derived from an EMBL/GenBank/DDBJ whole genome shotgun (WGS) entry which is preliminary data.</text>
</comment>
<name>A0A9P7V0J1_9AGAR</name>
<organism evidence="12 13">
    <name type="scientific">Marasmius oreades</name>
    <name type="common">fairy-ring Marasmius</name>
    <dbReference type="NCBI Taxonomy" id="181124"/>
    <lineage>
        <taxon>Eukaryota</taxon>
        <taxon>Fungi</taxon>
        <taxon>Dikarya</taxon>
        <taxon>Basidiomycota</taxon>
        <taxon>Agaricomycotina</taxon>
        <taxon>Agaricomycetes</taxon>
        <taxon>Agaricomycetidae</taxon>
        <taxon>Agaricales</taxon>
        <taxon>Marasmiineae</taxon>
        <taxon>Marasmiaceae</taxon>
        <taxon>Marasmius</taxon>
    </lineage>
</organism>
<dbReference type="PANTHER" id="PTHR31503:SF20">
    <property type="entry name" value="CA(2+)_H(+) EXCHANGER, PUTATIVE (EUROFUNG)-RELATED"/>
    <property type="match status" value="1"/>
</dbReference>
<dbReference type="OrthoDB" id="1699231at2759"/>
<keyword evidence="9 10" id="KW-0472">Membrane</keyword>
<evidence type="ECO:0000256" key="6">
    <source>
        <dbReference type="ARBA" id="ARBA00022837"/>
    </source>
</evidence>
<evidence type="ECO:0000313" key="13">
    <source>
        <dbReference type="Proteomes" id="UP001049176"/>
    </source>
</evidence>
<sequence length="499" mass="54310">MTLPINIVARLKENNAFFSLQATASFPCLYPFVSFFTTIMTPESTSNVREEIPLSKVEKASQSQKRSTVKQTVEPQRHIVTRPTPLERFLKMLGINSPIQKLIWLAILVLTPLSWVLHFAIPGNATVIFVFAFLALIPQSQVLGYYTEQLSLHSGEKVAALLNASLGNAVELIVAIIALTKCELEVTQASLIGSVVSNILLVTGIAMFVGGIKNGEQVFSGSDAQLQSALLAVAFSSVVFPTIFYIIETEKVPGNTGMVVDKRQEHLLALSRGTALVLIFIYGAYLWYNMGAAKKTADVEEGLKGQEEEQEEAIVNPKVAIGQLIFVTALIGVTAEFLVSSINGLVENSPLSKQFVSLILLPIAGNAAEHASAIMLAWKNKMRMSLEIAIGSSIQISIFVLPLMVIISWIMGKPLTLYFDLLQTIVFVVTVVIVHYIVQDGKSVWIEGVILCGQSQSSSFQLTPLSWRCANRPLALYVILCVAFQVYPGSDAAAAINSC</sequence>
<accession>A0A9P7V0J1</accession>
<evidence type="ECO:0000256" key="7">
    <source>
        <dbReference type="ARBA" id="ARBA00022989"/>
    </source>
</evidence>
<dbReference type="GO" id="GO:0000329">
    <property type="term" value="C:fungal-type vacuole membrane"/>
    <property type="evidence" value="ECO:0007669"/>
    <property type="project" value="TreeGrafter"/>
</dbReference>
<keyword evidence="13" id="KW-1185">Reference proteome</keyword>
<dbReference type="InterPro" id="IPR044880">
    <property type="entry name" value="NCX_ion-bd_dom_sf"/>
</dbReference>
<evidence type="ECO:0000259" key="11">
    <source>
        <dbReference type="Pfam" id="PF01699"/>
    </source>
</evidence>
<feature type="transmembrane region" description="Helical" evidence="10">
    <location>
        <begin position="224"/>
        <end position="247"/>
    </location>
</feature>
<protein>
    <recommendedName>
        <fullName evidence="10">Vacuolar calcium ion transporter</fullName>
    </recommendedName>
</protein>
<keyword evidence="7 10" id="KW-1133">Transmembrane helix</keyword>
<comment type="caution">
    <text evidence="10">Lacks conserved residue(s) required for the propagation of feature annotation.</text>
</comment>
<evidence type="ECO:0000256" key="5">
    <source>
        <dbReference type="ARBA" id="ARBA00022692"/>
    </source>
</evidence>
<evidence type="ECO:0000256" key="8">
    <source>
        <dbReference type="ARBA" id="ARBA00023065"/>
    </source>
</evidence>
<feature type="domain" description="Sodium/calcium exchanger membrane region" evidence="11">
    <location>
        <begin position="125"/>
        <end position="289"/>
    </location>
</feature>
<feature type="transmembrane region" description="Helical" evidence="10">
    <location>
        <begin position="390"/>
        <end position="411"/>
    </location>
</feature>
<comment type="similarity">
    <text evidence="2 10">Belongs to the Ca(2+):cation antiporter (CaCA) (TC 2.A.19) family.</text>
</comment>
<dbReference type="Proteomes" id="UP001049176">
    <property type="component" value="Chromosome 2"/>
</dbReference>
<feature type="transmembrane region" description="Helical" evidence="10">
    <location>
        <begin position="158"/>
        <end position="179"/>
    </location>
</feature>
<keyword evidence="6 10" id="KW-0106">Calcium</keyword>
<dbReference type="GO" id="GO:0015369">
    <property type="term" value="F:calcium:proton antiporter activity"/>
    <property type="evidence" value="ECO:0007669"/>
    <property type="project" value="UniProtKB-UniRule"/>
</dbReference>
<evidence type="ECO:0000256" key="4">
    <source>
        <dbReference type="ARBA" id="ARBA00022568"/>
    </source>
</evidence>
<dbReference type="InterPro" id="IPR004837">
    <property type="entry name" value="NaCa_Exmemb"/>
</dbReference>
<dbReference type="InterPro" id="IPR004798">
    <property type="entry name" value="CAX-like"/>
</dbReference>
<feature type="transmembrane region" description="Helical" evidence="10">
    <location>
        <begin position="324"/>
        <end position="346"/>
    </location>
</feature>
<keyword evidence="8 10" id="KW-0406">Ion transport</keyword>
<comment type="function">
    <text evidence="10">Has a role in promoting intracellular calcium ion sequestration via the exchange of calcium ions for hydrogen ions across the vacuolar membrane. Involved also in manganese ion homeostasis via its uptake into the vacuole.</text>
</comment>
<evidence type="ECO:0000256" key="2">
    <source>
        <dbReference type="ARBA" id="ARBA00008170"/>
    </source>
</evidence>
<feature type="transmembrane region" description="Helical" evidence="10">
    <location>
        <begin position="417"/>
        <end position="438"/>
    </location>
</feature>